<protein>
    <submittedName>
        <fullName evidence="2">Phospholipid phosphatase</fullName>
    </submittedName>
</protein>
<feature type="transmembrane region" description="Helical" evidence="1">
    <location>
        <begin position="6"/>
        <end position="21"/>
    </location>
</feature>
<feature type="transmembrane region" description="Helical" evidence="1">
    <location>
        <begin position="33"/>
        <end position="53"/>
    </location>
</feature>
<sequence length="227" mass="24066">MDPYIFGAFALAYLGLLIWAVKKQRYLTLMSALLLVMLALVYDNGILAIGGLIGESTLLEGLNAARFWLHAIVTPTLILFSLGAMRQAGIGWAQKSWAAVLFWAAAIAAVVVEYTTVLSGLKLEKSESYGVLSYSSAAEASGPPAMILIVLAALLVAGIFLAWKAGSWWMLAGTIIMTLGSMFNPDIPSDAATNLFELILIASLAVTKVKLETRSAGTAAAGVPIRE</sequence>
<name>A0A163EX89_9BACL</name>
<keyword evidence="1" id="KW-1133">Transmembrane helix</keyword>
<dbReference type="AlphaFoldDB" id="A0A163EX89"/>
<evidence type="ECO:0000313" key="3">
    <source>
        <dbReference type="Proteomes" id="UP000076490"/>
    </source>
</evidence>
<accession>A0A163EX89</accession>
<evidence type="ECO:0000313" key="2">
    <source>
        <dbReference type="EMBL" id="KZE37411.1"/>
    </source>
</evidence>
<feature type="transmembrane region" description="Helical" evidence="1">
    <location>
        <begin position="65"/>
        <end position="85"/>
    </location>
</feature>
<comment type="caution">
    <text evidence="2">The sequence shown here is derived from an EMBL/GenBank/DDBJ whole genome shotgun (WGS) entry which is preliminary data.</text>
</comment>
<feature type="transmembrane region" description="Helical" evidence="1">
    <location>
        <begin position="97"/>
        <end position="121"/>
    </location>
</feature>
<dbReference type="RefSeq" id="WP_063182631.1">
    <property type="nucleotide sequence ID" value="NZ_LQNT01000011.1"/>
</dbReference>
<keyword evidence="1" id="KW-0812">Transmembrane</keyword>
<dbReference type="EMBL" id="LQNT01000011">
    <property type="protein sequence ID" value="KZE37411.1"/>
    <property type="molecule type" value="Genomic_DNA"/>
</dbReference>
<proteinExistence type="predicted"/>
<organism evidence="2 3">
    <name type="scientific">Bhargavaea cecembensis</name>
    <dbReference type="NCBI Taxonomy" id="394098"/>
    <lineage>
        <taxon>Bacteria</taxon>
        <taxon>Bacillati</taxon>
        <taxon>Bacillota</taxon>
        <taxon>Bacilli</taxon>
        <taxon>Bacillales</taxon>
        <taxon>Caryophanaceae</taxon>
        <taxon>Bhargavaea</taxon>
    </lineage>
</organism>
<dbReference type="Proteomes" id="UP000076490">
    <property type="component" value="Unassembled WGS sequence"/>
</dbReference>
<dbReference type="OrthoDB" id="4331374at2"/>
<feature type="transmembrane region" description="Helical" evidence="1">
    <location>
        <begin position="141"/>
        <end position="161"/>
    </location>
</feature>
<evidence type="ECO:0000256" key="1">
    <source>
        <dbReference type="SAM" id="Phobius"/>
    </source>
</evidence>
<reference evidence="2 3" key="1">
    <citation type="submission" date="2016-01" db="EMBL/GenBank/DDBJ databases">
        <title>Whole genome sequencing of Bhargavaea cecembensis T14.</title>
        <authorList>
            <person name="Hong K.W."/>
        </authorList>
    </citation>
    <scope>NUCLEOTIDE SEQUENCE [LARGE SCALE GENOMIC DNA]</scope>
    <source>
        <strain evidence="2 3">T14</strain>
    </source>
</reference>
<gene>
    <name evidence="2" type="ORF">AV656_12645</name>
</gene>
<keyword evidence="1" id="KW-0472">Membrane</keyword>